<dbReference type="Gramene" id="TKV98657">
    <property type="protein sequence ID" value="TKV98657"/>
    <property type="gene ID" value="SEVIR_9G574200v2"/>
</dbReference>
<evidence type="ECO:0000256" key="1">
    <source>
        <dbReference type="SAM" id="MobiDB-lite"/>
    </source>
</evidence>
<evidence type="ECO:0000313" key="3">
    <source>
        <dbReference type="Proteomes" id="UP000298652"/>
    </source>
</evidence>
<protein>
    <submittedName>
        <fullName evidence="2">Uncharacterized protein</fullName>
    </submittedName>
</protein>
<sequence length="265" mass="28368">MESRALLPNRSGSPSATLSAAPRRPRPSSPRQIPAVEPDAARLVRHLATVAPPRSSLHDDSSSANPDHGSDNSFSRPVRSRPDNLLLRAHPRALSRLSSHLCALDPSAVFPVTSIRSTARRRPPPPNLNHWQIRACAALKPVPNDCRHHPRSPAPPPSSLNHRSGRALHRFFLDLHAAPPSLSRAAIKRECASPARVSLALAAISLAPCSSSQRHHLSLRNSPLCSSTTAFPGLPATAFRAAQEITCDPQEAPPPPNILAAVPSP</sequence>
<dbReference type="EMBL" id="CM016560">
    <property type="protein sequence ID" value="TKV98656.1"/>
    <property type="molecule type" value="Genomic_DNA"/>
</dbReference>
<feature type="region of interest" description="Disordered" evidence="1">
    <location>
        <begin position="1"/>
        <end position="83"/>
    </location>
</feature>
<name>A0A4U6TMI1_SETVI</name>
<evidence type="ECO:0000313" key="2">
    <source>
        <dbReference type="EMBL" id="TKV98656.1"/>
    </source>
</evidence>
<proteinExistence type="predicted"/>
<accession>A0A4U6TMI1</accession>
<reference evidence="2 3" key="1">
    <citation type="submission" date="2019-03" db="EMBL/GenBank/DDBJ databases">
        <title>WGS assembly of Setaria viridis.</title>
        <authorList>
            <person name="Huang P."/>
            <person name="Jenkins J."/>
            <person name="Grimwood J."/>
            <person name="Barry K."/>
            <person name="Healey A."/>
            <person name="Mamidi S."/>
            <person name="Sreedasyam A."/>
            <person name="Shu S."/>
            <person name="Feldman M."/>
            <person name="Wu J."/>
            <person name="Yu Y."/>
            <person name="Chen C."/>
            <person name="Johnson J."/>
            <person name="Rokhsar D."/>
            <person name="Baxter I."/>
            <person name="Schmutz J."/>
            <person name="Brutnell T."/>
            <person name="Kellogg E."/>
        </authorList>
    </citation>
    <scope>NUCLEOTIDE SEQUENCE [LARGE SCALE GENOMIC DNA]</scope>
    <source>
        <strain evidence="3">cv. A10</strain>
    </source>
</reference>
<dbReference type="EMBL" id="CM016560">
    <property type="protein sequence ID" value="TKV98657.1"/>
    <property type="molecule type" value="Genomic_DNA"/>
</dbReference>
<feature type="compositionally biased region" description="Low complexity" evidence="1">
    <location>
        <begin position="13"/>
        <end position="22"/>
    </location>
</feature>
<keyword evidence="3" id="KW-1185">Reference proteome</keyword>
<dbReference type="AlphaFoldDB" id="A0A4U6TMI1"/>
<dbReference type="Gramene" id="TKV98656">
    <property type="protein sequence ID" value="TKV98656"/>
    <property type="gene ID" value="SEVIR_9G574200v2"/>
</dbReference>
<dbReference type="Proteomes" id="UP000298652">
    <property type="component" value="Chromosome 9"/>
</dbReference>
<organism evidence="2 3">
    <name type="scientific">Setaria viridis</name>
    <name type="common">Green bristlegrass</name>
    <name type="synonym">Setaria italica subsp. viridis</name>
    <dbReference type="NCBI Taxonomy" id="4556"/>
    <lineage>
        <taxon>Eukaryota</taxon>
        <taxon>Viridiplantae</taxon>
        <taxon>Streptophyta</taxon>
        <taxon>Embryophyta</taxon>
        <taxon>Tracheophyta</taxon>
        <taxon>Spermatophyta</taxon>
        <taxon>Magnoliopsida</taxon>
        <taxon>Liliopsida</taxon>
        <taxon>Poales</taxon>
        <taxon>Poaceae</taxon>
        <taxon>PACMAD clade</taxon>
        <taxon>Panicoideae</taxon>
        <taxon>Panicodae</taxon>
        <taxon>Paniceae</taxon>
        <taxon>Cenchrinae</taxon>
        <taxon>Setaria</taxon>
    </lineage>
</organism>
<gene>
    <name evidence="2" type="ORF">SEVIR_9G574200v2</name>
</gene>